<dbReference type="GO" id="GO:0006508">
    <property type="term" value="P:proteolysis"/>
    <property type="evidence" value="ECO:0007669"/>
    <property type="project" value="InterPro"/>
</dbReference>
<dbReference type="InterPro" id="IPR030397">
    <property type="entry name" value="SEPARIN_core_dom"/>
</dbReference>
<dbReference type="PANTHER" id="PTHR12792">
    <property type="entry name" value="EXTRA SPINDLE POLES 1-RELATED"/>
    <property type="match status" value="1"/>
</dbReference>
<gene>
    <name evidence="6" type="ORF">KGF56_002513</name>
</gene>
<dbReference type="GeneID" id="73380130"/>
<dbReference type="RefSeq" id="XP_049180424.1">
    <property type="nucleotide sequence ID" value="XM_049323750.1"/>
</dbReference>
<evidence type="ECO:0000313" key="7">
    <source>
        <dbReference type="Proteomes" id="UP001202479"/>
    </source>
</evidence>
<dbReference type="Proteomes" id="UP001202479">
    <property type="component" value="Unassembled WGS sequence"/>
</dbReference>
<dbReference type="GO" id="GO:0072686">
    <property type="term" value="C:mitotic spindle"/>
    <property type="evidence" value="ECO:0007669"/>
    <property type="project" value="TreeGrafter"/>
</dbReference>
<dbReference type="EMBL" id="JAHUZD010000089">
    <property type="protein sequence ID" value="KAI3404679.2"/>
    <property type="molecule type" value="Genomic_DNA"/>
</dbReference>
<sequence>MLPRVFLTTSNMRQWMAKVPANQLKYKKNCKKLIAAFVKLSGMLSGKDLDFIGTCLQLKLIEFTEEYSKLGSLTVQTGMEEFIQDSQFLPGISILREKLMSQGNKLDQSVAKAKDSISTPMSLANCIAIVEKDPYVLNDAAFIDRLQSFALNEGSASQILFMLEKLDTKTPLSRFQIKLLDSLTIYFKNTLGPSSVPNLHRIFHIFVTFRQPKRMRNISNLLLSLGKKMHDICVLESAIEYEARIFNQDPSPLNFNALLSKMRMLNEINEKIFTLFLQCCATNCTYKLGVTQICKIILMNPRFSVCLNSVDEEFKTLLLHEILSHFEKKDKALASVICNSIMRSVSFTDSKLEQKVQHVYQRFGKGLHNDIQLFDTLPSSTPFVEACGKLLKESTCDINVFDNICQSLEKWEPLSASEYEHQLLMQIFRFFRKNGLSDYTVRLCDILKTKECSDQTRIFMGFEMCHACAKLLLWSQWSDTLEGLQSVMKRAKNVCLRDVIRYKIERILIFVEKGASKAATEKFAELLHLINSRPEFDMSQSKSLPLKDKLANFLILGKLQFIAARITDDAVSAYSNIKTSLQILCSIKVKCVNEKRSVDDYDYDDDDDDDDDNDLKWECVHLLFEVYNAATENLINLGLSKNIPTYLNEWVKLNDEFNIPIVNCVNKLKIGIYGKLANIEKFSKFAEYRDEKVSDNKTVQYYQRVANILNDTITTTATATATLRNNLTFDNREYMYLNTDFAQGYTASDQSKAMLESSIESLSETSVFETVPGSVQIFPAITEVTGGNIKSVSPQIFNTLVCCKDNLLKKLSQKRLPILQEKELFYNFSRCVHLISLISAYRGKELLYRLYFIQDHIKSVPFTNCKSMLSMPKADFIPSPPKPAISNFEDQYNKFKDNLNTRIPRDWHVITLDICEQTGDLLLSKYEKDRNLVFLRLSSSRFKEREGVAVMNFATMKSEYRRIFEENRKSTQASTTASVRTVEDRKRWWKLRFTLDFELKELCDHVEQFWFGGFKGIFTACDQGLFMKFKEELVKILGTLISKTINKGITLANYIFECFYSLQEYDRACVDDLLTYIIHLITFHTNVSVLNINFEKLHTSIKSLIGKYSFLKAKDQSHIVLIPSSRCSFFPWESMDVLRGRSVTRMPSVSMLLECLASNKHEVDKSNTYYLINPGGDLRSSEARFKPFVDCHQSWTGLVATKPDESRIIKDILNSSLYLYIGHGGGDQYFKMTSLLKSSMEKSLPSTFLIGCSSGEIQDNGRFEPSGSILSWLNCGSPLILANLWDVTDKDIDAFTITMFNHWGLVRKEHERAVITEAVNKGRSACNLKYLNGAAPIVYGLPLSVSI</sequence>
<organism evidence="6 7">
    <name type="scientific">Candida oxycetoniae</name>
    <dbReference type="NCBI Taxonomy" id="497107"/>
    <lineage>
        <taxon>Eukaryota</taxon>
        <taxon>Fungi</taxon>
        <taxon>Dikarya</taxon>
        <taxon>Ascomycota</taxon>
        <taxon>Saccharomycotina</taxon>
        <taxon>Pichiomycetes</taxon>
        <taxon>Debaryomycetaceae</taxon>
        <taxon>Candida/Lodderomyces clade</taxon>
        <taxon>Candida</taxon>
    </lineage>
</organism>
<dbReference type="GO" id="GO:0004197">
    <property type="term" value="F:cysteine-type endopeptidase activity"/>
    <property type="evidence" value="ECO:0007669"/>
    <property type="project" value="InterPro"/>
</dbReference>
<evidence type="ECO:0000256" key="1">
    <source>
        <dbReference type="ARBA" id="ARBA00000451"/>
    </source>
</evidence>
<dbReference type="Pfam" id="PF03568">
    <property type="entry name" value="Separin_C"/>
    <property type="match status" value="1"/>
</dbReference>
<evidence type="ECO:0000256" key="4">
    <source>
        <dbReference type="ARBA" id="ARBA00022829"/>
    </source>
</evidence>
<dbReference type="GO" id="GO:0005634">
    <property type="term" value="C:nucleus"/>
    <property type="evidence" value="ECO:0007669"/>
    <property type="project" value="InterPro"/>
</dbReference>
<evidence type="ECO:0000259" key="5">
    <source>
        <dbReference type="PROSITE" id="PS51700"/>
    </source>
</evidence>
<name>A0AAI9WY22_9ASCO</name>
<evidence type="ECO:0000256" key="3">
    <source>
        <dbReference type="ARBA" id="ARBA00022801"/>
    </source>
</evidence>
<dbReference type="PROSITE" id="PS51700">
    <property type="entry name" value="SEPARIN"/>
    <property type="match status" value="1"/>
</dbReference>
<comment type="caution">
    <text evidence="6">The sequence shown here is derived from an EMBL/GenBank/DDBJ whole genome shotgun (WGS) entry which is preliminary data.</text>
</comment>
<keyword evidence="4" id="KW-0159">Chromosome partition</keyword>
<feature type="domain" description="Peptidase C50" evidence="5">
    <location>
        <begin position="1165"/>
        <end position="1263"/>
    </location>
</feature>
<accession>A0AAI9WY22</accession>
<dbReference type="PANTHER" id="PTHR12792:SF0">
    <property type="entry name" value="SEPARIN"/>
    <property type="match status" value="1"/>
</dbReference>
<proteinExistence type="predicted"/>
<protein>
    <recommendedName>
        <fullName evidence="2">separase</fullName>
        <ecNumber evidence="2">3.4.22.49</ecNumber>
    </recommendedName>
</protein>
<dbReference type="GO" id="GO:0044732">
    <property type="term" value="C:mitotic spindle pole body"/>
    <property type="evidence" value="ECO:0007669"/>
    <property type="project" value="TreeGrafter"/>
</dbReference>
<dbReference type="EC" id="3.4.22.49" evidence="2"/>
<comment type="catalytic activity">
    <reaction evidence="1">
        <text>All bonds known to be hydrolyzed by this endopeptidase have arginine in P1 and an acidic residue in P4. P6 is often occupied by an acidic residue or by a hydroxy-amino-acid residue, the phosphorylation of which enhances cleavage.</text>
        <dbReference type="EC" id="3.4.22.49"/>
    </reaction>
</comment>
<dbReference type="GO" id="GO:0005737">
    <property type="term" value="C:cytoplasm"/>
    <property type="evidence" value="ECO:0007669"/>
    <property type="project" value="TreeGrafter"/>
</dbReference>
<dbReference type="InterPro" id="IPR005314">
    <property type="entry name" value="Peptidase_C50"/>
</dbReference>
<reference evidence="6" key="1">
    <citation type="journal article" date="2022" name="DNA Res.">
        <title>Genome analysis of five recently described species of the CUG-Ser clade uncovers Candida theae as a new hybrid lineage with pathogenic potential in the Candida parapsilosis species complex.</title>
        <authorList>
            <person name="Mixao V."/>
            <person name="Del Olmo V."/>
            <person name="Hegedusova E."/>
            <person name="Saus E."/>
            <person name="Pryszcz L."/>
            <person name="Cillingova A."/>
            <person name="Nosek J."/>
            <person name="Gabaldon T."/>
        </authorList>
    </citation>
    <scope>NUCLEOTIDE SEQUENCE</scope>
    <source>
        <strain evidence="6">CBS 10844</strain>
    </source>
</reference>
<dbReference type="GO" id="GO:0051307">
    <property type="term" value="P:meiotic chromosome separation"/>
    <property type="evidence" value="ECO:0007669"/>
    <property type="project" value="TreeGrafter"/>
</dbReference>
<keyword evidence="7" id="KW-1185">Reference proteome</keyword>
<evidence type="ECO:0000313" key="6">
    <source>
        <dbReference type="EMBL" id="KAI3404679.2"/>
    </source>
</evidence>
<evidence type="ECO:0000256" key="2">
    <source>
        <dbReference type="ARBA" id="ARBA00012489"/>
    </source>
</evidence>
<keyword evidence="3" id="KW-0378">Hydrolase</keyword>